<evidence type="ECO:0000313" key="2">
    <source>
        <dbReference type="EMBL" id="MCW6038507.1"/>
    </source>
</evidence>
<dbReference type="EMBL" id="JAIHOM010000143">
    <property type="protein sequence ID" value="MCW6038507.1"/>
    <property type="molecule type" value="Genomic_DNA"/>
</dbReference>
<reference evidence="2 3" key="1">
    <citation type="submission" date="2021-08" db="EMBL/GenBank/DDBJ databases">
        <title>Draft genome sequence of Spirulina subsalsa with high tolerance to salinity and hype-accumulation of phycocyanin.</title>
        <authorList>
            <person name="Pei H."/>
            <person name="Jiang L."/>
        </authorList>
    </citation>
    <scope>NUCLEOTIDE SEQUENCE [LARGE SCALE GENOMIC DNA]</scope>
    <source>
        <strain evidence="2 3">FACHB-351</strain>
    </source>
</reference>
<accession>A0ABT3LAK1</accession>
<feature type="non-terminal residue" evidence="2">
    <location>
        <position position="32"/>
    </location>
</feature>
<sequence>MLILSYQYKLRPTPEQAAVINEWLGICRSVYN</sequence>
<evidence type="ECO:0000313" key="3">
    <source>
        <dbReference type="Proteomes" id="UP001526426"/>
    </source>
</evidence>
<proteinExistence type="predicted"/>
<comment type="caution">
    <text evidence="2">The sequence shown here is derived from an EMBL/GenBank/DDBJ whole genome shotgun (WGS) entry which is preliminary data.</text>
</comment>
<name>A0ABT3LAK1_9CYAN</name>
<dbReference type="Pfam" id="PF12323">
    <property type="entry name" value="HTH_OrfB_IS605"/>
    <property type="match status" value="1"/>
</dbReference>
<evidence type="ECO:0000259" key="1">
    <source>
        <dbReference type="Pfam" id="PF12323"/>
    </source>
</evidence>
<dbReference type="InterPro" id="IPR021027">
    <property type="entry name" value="Transposase_put_HTH"/>
</dbReference>
<feature type="domain" description="Transposase putative helix-turn-helix" evidence="1">
    <location>
        <begin position="1"/>
        <end position="32"/>
    </location>
</feature>
<organism evidence="2 3">
    <name type="scientific">Spirulina subsalsa FACHB-351</name>
    <dbReference type="NCBI Taxonomy" id="234711"/>
    <lineage>
        <taxon>Bacteria</taxon>
        <taxon>Bacillati</taxon>
        <taxon>Cyanobacteriota</taxon>
        <taxon>Cyanophyceae</taxon>
        <taxon>Spirulinales</taxon>
        <taxon>Spirulinaceae</taxon>
        <taxon>Spirulina</taxon>
    </lineage>
</organism>
<dbReference type="Proteomes" id="UP001526426">
    <property type="component" value="Unassembled WGS sequence"/>
</dbReference>
<dbReference type="RefSeq" id="WP_407810207.1">
    <property type="nucleotide sequence ID" value="NZ_JAIHOM010000143.1"/>
</dbReference>
<protein>
    <submittedName>
        <fullName evidence="2">Helix-turn-helix domain-containing protein</fullName>
    </submittedName>
</protein>
<keyword evidence="3" id="KW-1185">Reference proteome</keyword>
<gene>
    <name evidence="2" type="ORF">K4A83_19840</name>
</gene>